<protein>
    <submittedName>
        <fullName evidence="1">Uncharacterized protein</fullName>
    </submittedName>
</protein>
<proteinExistence type="predicted"/>
<gene>
    <name evidence="1" type="ORF">T11_15532</name>
</gene>
<accession>A0A0V1H573</accession>
<dbReference type="EMBL" id="JYDP01000134">
    <property type="protein sequence ID" value="KRZ05677.1"/>
    <property type="molecule type" value="Genomic_DNA"/>
</dbReference>
<reference evidence="1 2" key="1">
    <citation type="submission" date="2015-01" db="EMBL/GenBank/DDBJ databases">
        <title>Evolution of Trichinella species and genotypes.</title>
        <authorList>
            <person name="Korhonen P.K."/>
            <person name="Edoardo P."/>
            <person name="Giuseppe L.R."/>
            <person name="Gasser R.B."/>
        </authorList>
    </citation>
    <scope>NUCLEOTIDE SEQUENCE [LARGE SCALE GENOMIC DNA]</scope>
    <source>
        <strain evidence="1">ISS1029</strain>
    </source>
</reference>
<sequence length="71" mass="7684">MKQFLAISNDVYTVGCGVGTPSAKFTAADLDTVAERIRISRLKIKDVPQEEISDRFAAAKSTGSQGYVKCE</sequence>
<dbReference type="Proteomes" id="UP000055024">
    <property type="component" value="Unassembled WGS sequence"/>
</dbReference>
<evidence type="ECO:0000313" key="1">
    <source>
        <dbReference type="EMBL" id="KRZ05677.1"/>
    </source>
</evidence>
<keyword evidence="2" id="KW-1185">Reference proteome</keyword>
<comment type="caution">
    <text evidence="1">The sequence shown here is derived from an EMBL/GenBank/DDBJ whole genome shotgun (WGS) entry which is preliminary data.</text>
</comment>
<evidence type="ECO:0000313" key="2">
    <source>
        <dbReference type="Proteomes" id="UP000055024"/>
    </source>
</evidence>
<organism evidence="1 2">
    <name type="scientific">Trichinella zimbabwensis</name>
    <dbReference type="NCBI Taxonomy" id="268475"/>
    <lineage>
        <taxon>Eukaryota</taxon>
        <taxon>Metazoa</taxon>
        <taxon>Ecdysozoa</taxon>
        <taxon>Nematoda</taxon>
        <taxon>Enoplea</taxon>
        <taxon>Dorylaimia</taxon>
        <taxon>Trichinellida</taxon>
        <taxon>Trichinellidae</taxon>
        <taxon>Trichinella</taxon>
    </lineage>
</organism>
<dbReference type="STRING" id="268475.A0A0V1H573"/>
<dbReference type="AlphaFoldDB" id="A0A0V1H573"/>
<name>A0A0V1H573_9BILA</name>